<dbReference type="eggNOG" id="COG4220">
    <property type="taxonomic scope" value="Bacteria"/>
</dbReference>
<evidence type="ECO:0000313" key="6">
    <source>
        <dbReference type="Proteomes" id="UP000215043"/>
    </source>
</evidence>
<dbReference type="InterPro" id="IPR052916">
    <property type="entry name" value="Type-I_RE_MTase_Subunit"/>
</dbReference>
<evidence type="ECO:0000256" key="1">
    <source>
        <dbReference type="SAM" id="MobiDB-lite"/>
    </source>
</evidence>
<dbReference type="SUPFAM" id="SSF53335">
    <property type="entry name" value="S-adenosyl-L-methionine-dependent methyltransferases"/>
    <property type="match status" value="1"/>
</dbReference>
<dbReference type="PANTHER" id="PTHR42998:SF1">
    <property type="entry name" value="TYPE I RESTRICTION ENZYME HINDI METHYLASE SUBUNIT"/>
    <property type="match status" value="1"/>
</dbReference>
<name>A0A099D4H2_9ACTN</name>
<dbReference type="Gene3D" id="3.40.50.150">
    <property type="entry name" value="Vaccinia Virus protein VP39"/>
    <property type="match status" value="1"/>
</dbReference>
<dbReference type="GO" id="GO:0003677">
    <property type="term" value="F:DNA binding"/>
    <property type="evidence" value="ECO:0007669"/>
    <property type="project" value="InterPro"/>
</dbReference>
<reference evidence="4 5" key="1">
    <citation type="journal article" date="2014" name="PLoS ONE">
        <title>Identification and Characterization of a New Erythromycin Biosynthetic Gene Cluster in Actinopolyspora erythraea YIM90600, a Novel Erythronolide-Producing Halophilic Actinomycete Isolated from Salt Field.</title>
        <authorList>
            <person name="Chen D."/>
            <person name="Feng J."/>
            <person name="Huang L."/>
            <person name="Zhang Q."/>
            <person name="Wu J."/>
            <person name="Zhu X."/>
            <person name="Duan Y."/>
            <person name="Xu Z."/>
        </authorList>
    </citation>
    <scope>NUCLEOTIDE SEQUENCE [LARGE SCALE GENOMIC DNA]</scope>
    <source>
        <strain evidence="4 5">YIM90600</strain>
    </source>
</reference>
<dbReference type="GO" id="GO:0008170">
    <property type="term" value="F:N-methyltransferase activity"/>
    <property type="evidence" value="ECO:0007669"/>
    <property type="project" value="InterPro"/>
</dbReference>
<evidence type="ECO:0000313" key="4">
    <source>
        <dbReference type="EMBL" id="KGI80846.1"/>
    </source>
</evidence>
<evidence type="ECO:0000313" key="5">
    <source>
        <dbReference type="Proteomes" id="UP000029737"/>
    </source>
</evidence>
<dbReference type="PRINTS" id="PR00507">
    <property type="entry name" value="N12N6MTFRASE"/>
</dbReference>
<dbReference type="InterPro" id="IPR009061">
    <property type="entry name" value="DNA-bd_dom_put_sf"/>
</dbReference>
<dbReference type="Proteomes" id="UP000029737">
    <property type="component" value="Unassembled WGS sequence"/>
</dbReference>
<feature type="region of interest" description="Disordered" evidence="1">
    <location>
        <begin position="696"/>
        <end position="718"/>
    </location>
</feature>
<dbReference type="EMBL" id="JPMV01000026">
    <property type="protein sequence ID" value="KGI80846.1"/>
    <property type="molecule type" value="Genomic_DNA"/>
</dbReference>
<dbReference type="OrthoDB" id="9784823at2"/>
<feature type="compositionally biased region" description="Acidic residues" evidence="1">
    <location>
        <begin position="707"/>
        <end position="718"/>
    </location>
</feature>
<dbReference type="KEGG" id="aey:CDG81_14800"/>
<evidence type="ECO:0000313" key="3">
    <source>
        <dbReference type="EMBL" id="ASU79346.1"/>
    </source>
</evidence>
<dbReference type="GO" id="GO:0032259">
    <property type="term" value="P:methylation"/>
    <property type="evidence" value="ECO:0007669"/>
    <property type="project" value="UniProtKB-KW"/>
</dbReference>
<dbReference type="Gene3D" id="1.10.10.10">
    <property type="entry name" value="Winged helix-like DNA-binding domain superfamily/Winged helix DNA-binding domain"/>
    <property type="match status" value="1"/>
</dbReference>
<dbReference type="EMBL" id="CP022752">
    <property type="protein sequence ID" value="ASU79346.1"/>
    <property type="molecule type" value="Genomic_DNA"/>
</dbReference>
<accession>A0A099D4H2</accession>
<dbReference type="AlphaFoldDB" id="A0A099D4H2"/>
<evidence type="ECO:0000259" key="2">
    <source>
        <dbReference type="Pfam" id="PF02384"/>
    </source>
</evidence>
<protein>
    <submittedName>
        <fullName evidence="3">SAM-dependent methyltransferase</fullName>
    </submittedName>
</protein>
<dbReference type="eggNOG" id="COG0286">
    <property type="taxonomic scope" value="Bacteria"/>
</dbReference>
<dbReference type="InterPro" id="IPR036388">
    <property type="entry name" value="WH-like_DNA-bd_sf"/>
</dbReference>
<keyword evidence="3" id="KW-0489">Methyltransferase</keyword>
<dbReference type="HOGENOM" id="CLU_022127_0_0_11"/>
<gene>
    <name evidence="3" type="ORF">CDG81_14800</name>
    <name evidence="4" type="ORF">IL38_14980</name>
</gene>
<dbReference type="PANTHER" id="PTHR42998">
    <property type="entry name" value="TYPE I RESTRICTION ENZYME HINDVIIP M PROTEIN-RELATED"/>
    <property type="match status" value="1"/>
</dbReference>
<keyword evidence="5" id="KW-1185">Reference proteome</keyword>
<dbReference type="RefSeq" id="WP_052428266.1">
    <property type="nucleotide sequence ID" value="NZ_CP022752.1"/>
</dbReference>
<dbReference type="Proteomes" id="UP000215043">
    <property type="component" value="Chromosome"/>
</dbReference>
<organism evidence="3 6">
    <name type="scientific">Actinopolyspora erythraea</name>
    <dbReference type="NCBI Taxonomy" id="414996"/>
    <lineage>
        <taxon>Bacteria</taxon>
        <taxon>Bacillati</taxon>
        <taxon>Actinomycetota</taxon>
        <taxon>Actinomycetes</taxon>
        <taxon>Actinopolysporales</taxon>
        <taxon>Actinopolysporaceae</taxon>
        <taxon>Actinopolyspora</taxon>
    </lineage>
</organism>
<keyword evidence="3" id="KW-0808">Transferase</keyword>
<feature type="domain" description="DNA methylase adenine-specific" evidence="2">
    <location>
        <begin position="174"/>
        <end position="387"/>
    </location>
</feature>
<dbReference type="SUPFAM" id="SSF46955">
    <property type="entry name" value="Putative DNA-binding domain"/>
    <property type="match status" value="1"/>
</dbReference>
<sequence length="718" mass="76953">MPQSAAQLTAAEISRIAGVTRATVSNWRRRHPDFPAPVGGTDSSPAYDAEQVRNWLSRRGQLPRRTPREELRATLRTAGDEIGGPAVRLLPLLAALAGLDDSERARIAGSPEPRQWELLDRAMNEHLTESSGVRGPLPDEVPATVLRSLLECVAADGVLTALDVLTEVITEDPETGTTPTPRPLAELMVSLLAPGEERFPKSVFDPACGTGGLLLAAAEAGAAEVFGQDAHDPQVALSSVRLDLATSAERVIRAGDSLRADAFSRLRAGGVVCGPPYGVRDWGHEDVAYDPRWVYGLPPKSESELAWVQHCLAHLEPGGRAVLLLPPGVAERASGRRIRSQLVRSGALRAVIGLPPGVAVPSHLGLHLWLLAAPDPEHREVAPVLFLQPPAEETAPPADSSGEQRASGRAALSWEALRERVLPAWRDFLADPEGFEAVPGVACARPAVDVLDENVDLTPRRQVHTGAGAVDPARRHERVLRSWQQLHRAGTELLDSLDGPEWRSAGSEPVAWQSATVADLLRGGALELHRISTSGAAEETAGAEVAWRVLTSADVWEYAAPSGATGQPSSEAVEIAEGDVILPDTLKGLRRVPVRVATAEDGGALLGRQLYLLRPDPERFDAWFLAGFLGSEENTHSATTGSSILRLDAKRLRVPLVPPERQHGYGDAFRRLHAMRESARAVDRIAAEALRETTAGLTEGALLPSSDDSETESDVQSR</sequence>
<dbReference type="Pfam" id="PF02384">
    <property type="entry name" value="N6_Mtase"/>
    <property type="match status" value="1"/>
</dbReference>
<dbReference type="InterPro" id="IPR003356">
    <property type="entry name" value="DNA_methylase_A-5"/>
</dbReference>
<proteinExistence type="predicted"/>
<dbReference type="InterPro" id="IPR029063">
    <property type="entry name" value="SAM-dependent_MTases_sf"/>
</dbReference>
<reference evidence="3 6" key="2">
    <citation type="submission" date="2017-08" db="EMBL/GenBank/DDBJ databases">
        <title>The complete genome sequence of moderately halophilic actinomycete Actinopolyspora erythraea YIM 90600, the producer of novel erythromycin, novel actinopolysporins A-C and tubercidin.</title>
        <authorList>
            <person name="Yin M."/>
            <person name="Tang S."/>
        </authorList>
    </citation>
    <scope>NUCLEOTIDE SEQUENCE [LARGE SCALE GENOMIC DNA]</scope>
    <source>
        <strain evidence="3 6">YIM 90600</strain>
    </source>
</reference>